<organism evidence="1 2">
    <name type="scientific">Kitasatospora kifunensis</name>
    <name type="common">Streptomyces kifunensis</name>
    <dbReference type="NCBI Taxonomy" id="58351"/>
    <lineage>
        <taxon>Bacteria</taxon>
        <taxon>Bacillati</taxon>
        <taxon>Actinomycetota</taxon>
        <taxon>Actinomycetes</taxon>
        <taxon>Kitasatosporales</taxon>
        <taxon>Streptomycetaceae</taxon>
        <taxon>Kitasatospora</taxon>
    </lineage>
</organism>
<gene>
    <name evidence="1" type="ORF">FHR34_001234</name>
</gene>
<accession>A0A7W7QZZ0</accession>
<evidence type="ECO:0000313" key="2">
    <source>
        <dbReference type="Proteomes" id="UP000540506"/>
    </source>
</evidence>
<name>A0A7W7QZZ0_KITKI</name>
<comment type="caution">
    <text evidence="1">The sequence shown here is derived from an EMBL/GenBank/DDBJ whole genome shotgun (WGS) entry which is preliminary data.</text>
</comment>
<proteinExistence type="predicted"/>
<reference evidence="1 2" key="1">
    <citation type="submission" date="2020-08" db="EMBL/GenBank/DDBJ databases">
        <title>Sequencing the genomes of 1000 actinobacteria strains.</title>
        <authorList>
            <person name="Klenk H.-P."/>
        </authorList>
    </citation>
    <scope>NUCLEOTIDE SEQUENCE [LARGE SCALE GENOMIC DNA]</scope>
    <source>
        <strain evidence="1 2">DSM 41654</strain>
    </source>
</reference>
<sequence>MREHVTLDDDTPFTETDFEQVRELSVAVHHADQDIPRLADEAIYRLTGL</sequence>
<dbReference type="Proteomes" id="UP000540506">
    <property type="component" value="Unassembled WGS sequence"/>
</dbReference>
<dbReference type="EMBL" id="JACHJV010000001">
    <property type="protein sequence ID" value="MBB4922241.1"/>
    <property type="molecule type" value="Genomic_DNA"/>
</dbReference>
<dbReference type="RefSeq" id="WP_184934446.1">
    <property type="nucleotide sequence ID" value="NZ_JACHJV010000001.1"/>
</dbReference>
<keyword evidence="2" id="KW-1185">Reference proteome</keyword>
<evidence type="ECO:0000313" key="1">
    <source>
        <dbReference type="EMBL" id="MBB4922241.1"/>
    </source>
</evidence>
<dbReference type="AlphaFoldDB" id="A0A7W7QZZ0"/>
<protein>
    <submittedName>
        <fullName evidence="1">Uncharacterized protein</fullName>
    </submittedName>
</protein>